<feature type="domain" description="Exocyst complex subunit Exo70 C-terminal" evidence="5">
    <location>
        <begin position="339"/>
        <end position="484"/>
    </location>
</feature>
<dbReference type="AlphaFoldDB" id="A0AAN9FMG3"/>
<evidence type="ECO:0000256" key="1">
    <source>
        <dbReference type="ARBA" id="ARBA00006756"/>
    </source>
</evidence>
<organism evidence="6 7">
    <name type="scientific">Crotalaria pallida</name>
    <name type="common">Smooth rattlebox</name>
    <name type="synonym">Crotalaria striata</name>
    <dbReference type="NCBI Taxonomy" id="3830"/>
    <lineage>
        <taxon>Eukaryota</taxon>
        <taxon>Viridiplantae</taxon>
        <taxon>Streptophyta</taxon>
        <taxon>Embryophyta</taxon>
        <taxon>Tracheophyta</taxon>
        <taxon>Spermatophyta</taxon>
        <taxon>Magnoliopsida</taxon>
        <taxon>eudicotyledons</taxon>
        <taxon>Gunneridae</taxon>
        <taxon>Pentapetalae</taxon>
        <taxon>rosids</taxon>
        <taxon>fabids</taxon>
        <taxon>Fabales</taxon>
        <taxon>Fabaceae</taxon>
        <taxon>Papilionoideae</taxon>
        <taxon>50 kb inversion clade</taxon>
        <taxon>genistoids sensu lato</taxon>
        <taxon>core genistoids</taxon>
        <taxon>Crotalarieae</taxon>
        <taxon>Crotalaria</taxon>
    </lineage>
</organism>
<dbReference type="InterPro" id="IPR004140">
    <property type="entry name" value="Exo70"/>
</dbReference>
<comment type="function">
    <text evidence="3">Component of the exocyst complex.</text>
</comment>
<protein>
    <recommendedName>
        <fullName evidence="3">Exocyst subunit Exo70 family protein</fullName>
    </recommendedName>
</protein>
<dbReference type="GO" id="GO:0015031">
    <property type="term" value="P:protein transport"/>
    <property type="evidence" value="ECO:0007669"/>
    <property type="project" value="UniProtKB-KW"/>
</dbReference>
<keyword evidence="7" id="KW-1185">Reference proteome</keyword>
<keyword evidence="4" id="KW-0812">Transmembrane</keyword>
<proteinExistence type="inferred from homology"/>
<feature type="transmembrane region" description="Helical" evidence="4">
    <location>
        <begin position="128"/>
        <end position="158"/>
    </location>
</feature>
<gene>
    <name evidence="6" type="ORF">RIF29_17192</name>
</gene>
<dbReference type="SUPFAM" id="SSF74788">
    <property type="entry name" value="Cullin repeat-like"/>
    <property type="match status" value="1"/>
</dbReference>
<dbReference type="Pfam" id="PF03081">
    <property type="entry name" value="Exo70_C"/>
    <property type="match status" value="1"/>
</dbReference>
<keyword evidence="4" id="KW-1133">Transmembrane helix</keyword>
<dbReference type="InterPro" id="IPR016159">
    <property type="entry name" value="Cullin_repeat-like_dom_sf"/>
</dbReference>
<keyword evidence="4" id="KW-0472">Membrane</keyword>
<keyword evidence="2 3" id="KW-0813">Transport</keyword>
<dbReference type="GO" id="GO:0005546">
    <property type="term" value="F:phosphatidylinositol-4,5-bisphosphate binding"/>
    <property type="evidence" value="ECO:0007669"/>
    <property type="project" value="InterPro"/>
</dbReference>
<feature type="transmembrane region" description="Helical" evidence="4">
    <location>
        <begin position="100"/>
        <end position="116"/>
    </location>
</feature>
<dbReference type="GO" id="GO:0006887">
    <property type="term" value="P:exocytosis"/>
    <property type="evidence" value="ECO:0007669"/>
    <property type="project" value="UniProtKB-KW"/>
</dbReference>
<dbReference type="Proteomes" id="UP001372338">
    <property type="component" value="Unassembled WGS sequence"/>
</dbReference>
<dbReference type="InterPro" id="IPR046364">
    <property type="entry name" value="Exo70_C"/>
</dbReference>
<dbReference type="EMBL" id="JAYWIO010000003">
    <property type="protein sequence ID" value="KAK7276060.1"/>
    <property type="molecule type" value="Genomic_DNA"/>
</dbReference>
<keyword evidence="3" id="KW-0653">Protein transport</keyword>
<evidence type="ECO:0000313" key="6">
    <source>
        <dbReference type="EMBL" id="KAK7276060.1"/>
    </source>
</evidence>
<evidence type="ECO:0000313" key="7">
    <source>
        <dbReference type="Proteomes" id="UP001372338"/>
    </source>
</evidence>
<keyword evidence="3" id="KW-0268">Exocytosis</keyword>
<name>A0AAN9FMG3_CROPI</name>
<comment type="caution">
    <text evidence="6">The sequence shown here is derived from an EMBL/GenBank/DDBJ whole genome shotgun (WGS) entry which is preliminary data.</text>
</comment>
<feature type="transmembrane region" description="Helical" evidence="4">
    <location>
        <begin position="70"/>
        <end position="88"/>
    </location>
</feature>
<dbReference type="GO" id="GO:0000145">
    <property type="term" value="C:exocyst"/>
    <property type="evidence" value="ECO:0007669"/>
    <property type="project" value="InterPro"/>
</dbReference>
<comment type="similarity">
    <text evidence="1 3">Belongs to the EXO70 family.</text>
</comment>
<sequence>MMPVSIQIPNIVGFVAAVVGLLCYALSSSFNHLFGNWNFLKIFIYFIFSFTVCFVPLFAKKRRRSTSPQFKTHMAVLVLIATNVYSFYYDRAVNEKPDAYILISCLAFAVMCFSLSRQTQCGCEPDLANFFLGCLITLLLKISLWLFFVGAVFCYSLVAVIFRFASDEILHAGFSGDYVAIPVDLLEAETNNVHVQLDPRHVNSDSVIQIDSLQRNGNGARIVALTRFKACISALQRESEIILRELHTYAEKYLEDSAFYVGHPISHVPTDENLLIDSLPPETINSLHEAVNLMVATGFEEVCCHVYSRCRRQFIKSCLLRLQLSDFNDEGFHPSVIQKWMKACYVALRILFPWERRLCDRVFAGFSSAADQSFTEVCRELTNDLINFHNKLAIESLSSNYFDRSLKVFQIFRDLIPEFESVFSDDCSVSLKNEAITNWERLARLFFIELENHICRRHMVSKASPYERIIDTPMHYATLIGYESLIELLMSYYSVFKLYKEFIWGWTTTKYRYHLMPVAAGRRSHYVEIVDRAPLPRGPLPSANRRRFRSHGHHR</sequence>
<accession>A0AAN9FMG3</accession>
<dbReference type="PANTHER" id="PTHR12542">
    <property type="entry name" value="EXOCYST COMPLEX PROTEIN EXO70"/>
    <property type="match status" value="1"/>
</dbReference>
<dbReference type="Gene3D" id="1.20.1280.170">
    <property type="entry name" value="Exocyst complex component Exo70"/>
    <property type="match status" value="1"/>
</dbReference>
<dbReference type="PANTHER" id="PTHR12542:SF96">
    <property type="entry name" value="EXOCYST COMPLEX COMPONENT EXO70B1"/>
    <property type="match status" value="1"/>
</dbReference>
<evidence type="ECO:0000256" key="4">
    <source>
        <dbReference type="SAM" id="Phobius"/>
    </source>
</evidence>
<evidence type="ECO:0000256" key="3">
    <source>
        <dbReference type="RuleBase" id="RU365026"/>
    </source>
</evidence>
<evidence type="ECO:0000259" key="5">
    <source>
        <dbReference type="Pfam" id="PF03081"/>
    </source>
</evidence>
<evidence type="ECO:0000256" key="2">
    <source>
        <dbReference type="ARBA" id="ARBA00022448"/>
    </source>
</evidence>
<reference evidence="6 7" key="1">
    <citation type="submission" date="2024-01" db="EMBL/GenBank/DDBJ databases">
        <title>The genomes of 5 underutilized Papilionoideae crops provide insights into root nodulation and disease resistanc.</title>
        <authorList>
            <person name="Yuan L."/>
        </authorList>
    </citation>
    <scope>NUCLEOTIDE SEQUENCE [LARGE SCALE GENOMIC DNA]</scope>
    <source>
        <strain evidence="6">ZHUSHIDOU_FW_LH</strain>
        <tissue evidence="6">Leaf</tissue>
    </source>
</reference>
<feature type="transmembrane region" description="Helical" evidence="4">
    <location>
        <begin position="37"/>
        <end position="58"/>
    </location>
</feature>